<proteinExistence type="predicted"/>
<gene>
    <name evidence="2" type="ORF">SEENIN0B_03303</name>
</gene>
<dbReference type="AlphaFoldDB" id="A0A6C8GDN9"/>
<keyword evidence="1" id="KW-0812">Transmembrane</keyword>
<feature type="transmembrane region" description="Helical" evidence="1">
    <location>
        <begin position="105"/>
        <end position="125"/>
    </location>
</feature>
<evidence type="ECO:0000313" key="3">
    <source>
        <dbReference type="Proteomes" id="UP000004564"/>
    </source>
</evidence>
<sequence>MDYLIVDRNWPSKQENYYHALRLLTFTPNKICQKTDNGRVILQHKINCHNNGNGDTKRKTMKYNEGTFKYMLKKIIGALASIIGGLLVFLCVYWLFRLDTWTERGIYIGASIFLALILIKILSFFNDE</sequence>
<feature type="transmembrane region" description="Helical" evidence="1">
    <location>
        <begin position="75"/>
        <end position="96"/>
    </location>
</feature>
<accession>A0A6C8GDN9</accession>
<organism evidence="2 3">
    <name type="scientific">Salmonella enterica subsp. enterica serovar Infantis str. SARB27</name>
    <dbReference type="NCBI Taxonomy" id="596155"/>
    <lineage>
        <taxon>Bacteria</taxon>
        <taxon>Pseudomonadati</taxon>
        <taxon>Pseudomonadota</taxon>
        <taxon>Gammaproteobacteria</taxon>
        <taxon>Enterobacterales</taxon>
        <taxon>Enterobacteriaceae</taxon>
        <taxon>Salmonella</taxon>
    </lineage>
</organism>
<keyword evidence="1" id="KW-1133">Transmembrane helix</keyword>
<evidence type="ECO:0000256" key="1">
    <source>
        <dbReference type="SAM" id="Phobius"/>
    </source>
</evidence>
<name>A0A6C8GDN9_SALIN</name>
<dbReference type="RefSeq" id="WP_000385069.1">
    <property type="nucleotide sequence ID" value="NZ_CM001274.1"/>
</dbReference>
<protein>
    <submittedName>
        <fullName evidence="2">Uncharacterized protein</fullName>
    </submittedName>
</protein>
<comment type="caution">
    <text evidence="2">The sequence shown here is derived from an EMBL/GenBank/DDBJ whole genome shotgun (WGS) entry which is preliminary data.</text>
</comment>
<keyword evidence="1" id="KW-0472">Membrane</keyword>
<reference evidence="2 3" key="1">
    <citation type="submission" date="2011-09" db="EMBL/GenBank/DDBJ databases">
        <authorList>
            <person name="McClelland M."/>
            <person name="Clifton S."/>
            <person name="Porwollik S."/>
            <person name="Cheng P."/>
            <person name="Wollam A."/>
            <person name="Wang C."/>
            <person name="Pepin K."/>
            <person name="Bhonagiri V."/>
            <person name="Fulton R."/>
            <person name="Fulton L.F."/>
            <person name="Delehaunty K."/>
            <person name="Fronick C."/>
            <person name="O'Laughlin M."/>
            <person name="Godfrey J."/>
            <person name="Waligorski J."/>
            <person name="Appelbaum E."/>
            <person name="Farmer C."/>
            <person name="Strong C."/>
            <person name="Tomlinson C."/>
            <person name="Hou S."/>
            <person name="Minx P."/>
            <person name="Warren W."/>
            <person name="Wilson R.K."/>
        </authorList>
    </citation>
    <scope>NUCLEOTIDE SEQUENCE [LARGE SCALE GENOMIC DNA]</scope>
    <source>
        <strain evidence="3">SARB 27</strain>
    </source>
</reference>
<dbReference type="EMBL" id="AFYI01000002">
    <property type="protein sequence ID" value="EHB43389.1"/>
    <property type="molecule type" value="Genomic_DNA"/>
</dbReference>
<dbReference type="Proteomes" id="UP000004564">
    <property type="component" value="Chromosome"/>
</dbReference>
<evidence type="ECO:0000313" key="2">
    <source>
        <dbReference type="EMBL" id="EHB43389.1"/>
    </source>
</evidence>